<feature type="domain" description="LBH" evidence="2">
    <location>
        <begin position="39"/>
        <end position="76"/>
    </location>
</feature>
<dbReference type="AlphaFoldDB" id="A0A3B3CD59"/>
<evidence type="ECO:0000313" key="4">
    <source>
        <dbReference type="Proteomes" id="UP000261560"/>
    </source>
</evidence>
<dbReference type="Proteomes" id="UP000261560">
    <property type="component" value="Unplaced"/>
</dbReference>
<keyword evidence="4" id="KW-1185">Reference proteome</keyword>
<organism evidence="3 4">
    <name type="scientific">Oryzias melastigma</name>
    <name type="common">Marine medaka</name>
    <dbReference type="NCBI Taxonomy" id="30732"/>
    <lineage>
        <taxon>Eukaryota</taxon>
        <taxon>Metazoa</taxon>
        <taxon>Chordata</taxon>
        <taxon>Craniata</taxon>
        <taxon>Vertebrata</taxon>
        <taxon>Euteleostomi</taxon>
        <taxon>Actinopterygii</taxon>
        <taxon>Neopterygii</taxon>
        <taxon>Teleostei</taxon>
        <taxon>Neoteleostei</taxon>
        <taxon>Acanthomorphata</taxon>
        <taxon>Ovalentaria</taxon>
        <taxon>Atherinomorphae</taxon>
        <taxon>Beloniformes</taxon>
        <taxon>Adrianichthyidae</taxon>
        <taxon>Oryziinae</taxon>
        <taxon>Oryzias</taxon>
    </lineage>
</organism>
<protein>
    <recommendedName>
        <fullName evidence="2">LBH domain-containing protein</fullName>
    </recommendedName>
</protein>
<accession>A0A3B3CD59</accession>
<dbReference type="PaxDb" id="30732-ENSOMEP00000015248"/>
<dbReference type="Pfam" id="PF15317">
    <property type="entry name" value="Lbh"/>
    <property type="match status" value="1"/>
</dbReference>
<sequence>ASTHLQLCDSTPCWLDKYILIVAWMQSYLYNFVHPPNLRERLPSIVVEPTECSEQESEGPPWPLYPLSKDEEGEDSGAEPAEGATDGEHLEDMQEGSELLNIWSV</sequence>
<proteinExistence type="predicted"/>
<reference evidence="3" key="2">
    <citation type="submission" date="2025-09" db="UniProtKB">
        <authorList>
            <consortium name="Ensembl"/>
        </authorList>
    </citation>
    <scope>IDENTIFICATION</scope>
</reference>
<evidence type="ECO:0000256" key="1">
    <source>
        <dbReference type="SAM" id="MobiDB-lite"/>
    </source>
</evidence>
<feature type="region of interest" description="Disordered" evidence="1">
    <location>
        <begin position="49"/>
        <end position="105"/>
    </location>
</feature>
<reference evidence="3" key="1">
    <citation type="submission" date="2025-08" db="UniProtKB">
        <authorList>
            <consortium name="Ensembl"/>
        </authorList>
    </citation>
    <scope>IDENTIFICATION</scope>
</reference>
<dbReference type="Ensembl" id="ENSOMET00000023371.1">
    <property type="protein sequence ID" value="ENSOMEP00000015248.1"/>
    <property type="gene ID" value="ENSOMEG00000016794.1"/>
</dbReference>
<evidence type="ECO:0000259" key="2">
    <source>
        <dbReference type="Pfam" id="PF15317"/>
    </source>
</evidence>
<evidence type="ECO:0000313" key="3">
    <source>
        <dbReference type="Ensembl" id="ENSOMEP00000015248.1"/>
    </source>
</evidence>
<name>A0A3B3CD59_ORYME</name>
<dbReference type="InterPro" id="IPR038990">
    <property type="entry name" value="LBH_dom"/>
</dbReference>